<dbReference type="InterPro" id="IPR005471">
    <property type="entry name" value="Tscrpt_reg_IclR_N"/>
</dbReference>
<proteinExistence type="predicted"/>
<evidence type="ECO:0000256" key="3">
    <source>
        <dbReference type="ARBA" id="ARBA00023163"/>
    </source>
</evidence>
<keyword evidence="1" id="KW-0805">Transcription regulation</keyword>
<dbReference type="SUPFAM" id="SSF46785">
    <property type="entry name" value="Winged helix' DNA-binding domain"/>
    <property type="match status" value="1"/>
</dbReference>
<dbReference type="InterPro" id="IPR036390">
    <property type="entry name" value="WH_DNA-bd_sf"/>
</dbReference>
<reference evidence="6 7" key="1">
    <citation type="submission" date="2017-05" db="EMBL/GenBank/DDBJ databases">
        <authorList>
            <person name="Varghese N."/>
            <person name="Submissions S."/>
        </authorList>
    </citation>
    <scope>NUCLEOTIDE SEQUENCE [LARGE SCALE GENOMIC DNA]</scope>
    <source>
        <strain evidence="6 7">DSM 100094</strain>
    </source>
</reference>
<dbReference type="InterPro" id="IPR014757">
    <property type="entry name" value="Tscrpt_reg_IclR_C"/>
</dbReference>
<dbReference type="PROSITE" id="PS51078">
    <property type="entry name" value="ICLR_ED"/>
    <property type="match status" value="1"/>
</dbReference>
<evidence type="ECO:0000259" key="5">
    <source>
        <dbReference type="PROSITE" id="PS51078"/>
    </source>
</evidence>
<dbReference type="OrthoDB" id="9807558at2"/>
<dbReference type="GO" id="GO:0003700">
    <property type="term" value="F:DNA-binding transcription factor activity"/>
    <property type="evidence" value="ECO:0007669"/>
    <property type="project" value="TreeGrafter"/>
</dbReference>
<dbReference type="Gene3D" id="1.10.10.10">
    <property type="entry name" value="Winged helix-like DNA-binding domain superfamily/Winged helix DNA-binding domain"/>
    <property type="match status" value="1"/>
</dbReference>
<keyword evidence="2" id="KW-0238">DNA-binding</keyword>
<dbReference type="PANTHER" id="PTHR30136">
    <property type="entry name" value="HELIX-TURN-HELIX TRANSCRIPTIONAL REGULATOR, ICLR FAMILY"/>
    <property type="match status" value="1"/>
</dbReference>
<name>A0A521BIS0_9RHOB</name>
<keyword evidence="3" id="KW-0804">Transcription</keyword>
<dbReference type="Gene3D" id="3.30.450.40">
    <property type="match status" value="1"/>
</dbReference>
<evidence type="ECO:0000313" key="7">
    <source>
        <dbReference type="Proteomes" id="UP000319014"/>
    </source>
</evidence>
<accession>A0A521BIS0</accession>
<dbReference type="RefSeq" id="WP_142661847.1">
    <property type="nucleotide sequence ID" value="NZ_FXTK01000002.1"/>
</dbReference>
<dbReference type="Pfam" id="PF09339">
    <property type="entry name" value="HTH_IclR"/>
    <property type="match status" value="1"/>
</dbReference>
<dbReference type="PANTHER" id="PTHR30136:SF34">
    <property type="entry name" value="TRANSCRIPTIONAL REGULATOR"/>
    <property type="match status" value="1"/>
</dbReference>
<dbReference type="Proteomes" id="UP000319014">
    <property type="component" value="Unassembled WGS sequence"/>
</dbReference>
<dbReference type="SMART" id="SM00346">
    <property type="entry name" value="HTH_ICLR"/>
    <property type="match status" value="1"/>
</dbReference>
<keyword evidence="7" id="KW-1185">Reference proteome</keyword>
<dbReference type="GO" id="GO:0045892">
    <property type="term" value="P:negative regulation of DNA-templated transcription"/>
    <property type="evidence" value="ECO:0007669"/>
    <property type="project" value="TreeGrafter"/>
</dbReference>
<evidence type="ECO:0000256" key="1">
    <source>
        <dbReference type="ARBA" id="ARBA00023015"/>
    </source>
</evidence>
<dbReference type="Pfam" id="PF01614">
    <property type="entry name" value="IclR_C"/>
    <property type="match status" value="1"/>
</dbReference>
<dbReference type="EMBL" id="FXTK01000002">
    <property type="protein sequence ID" value="SMO46992.1"/>
    <property type="molecule type" value="Genomic_DNA"/>
</dbReference>
<feature type="domain" description="IclR-ED" evidence="5">
    <location>
        <begin position="74"/>
        <end position="258"/>
    </location>
</feature>
<dbReference type="InterPro" id="IPR050707">
    <property type="entry name" value="HTH_MetabolicPath_Reg"/>
</dbReference>
<dbReference type="AlphaFoldDB" id="A0A521BIS0"/>
<dbReference type="InterPro" id="IPR036388">
    <property type="entry name" value="WH-like_DNA-bd_sf"/>
</dbReference>
<sequence length="258" mass="28869">MTEEKDDPLMVRAVEKAFRILGTFDAANPRQTLTQLADRTGLDRSATQRFTHTLSKLGYLRKDHRSKAYELTPKALNMAYQYTRSSPLVLRAHPYLSHLNRTTEETISLTVLDDTEIIYLSRYLSPNVLDTDVIIGSRLPAFCTAGGLALLSLMDDTKVQEVLDRSDLRAFTGKTVYQPDAIWDRIRQVRDRGFSLVEEQIYSGDISIAAPIISPDGQLIAAVSLGASRFRYNEDTLIQRFAPTLIAAARSMSQAIPA</sequence>
<evidence type="ECO:0000313" key="6">
    <source>
        <dbReference type="EMBL" id="SMO46992.1"/>
    </source>
</evidence>
<evidence type="ECO:0000256" key="2">
    <source>
        <dbReference type="ARBA" id="ARBA00023125"/>
    </source>
</evidence>
<organism evidence="6 7">
    <name type="scientific">Paracoccus laeviglucosivorans</name>
    <dbReference type="NCBI Taxonomy" id="1197861"/>
    <lineage>
        <taxon>Bacteria</taxon>
        <taxon>Pseudomonadati</taxon>
        <taxon>Pseudomonadota</taxon>
        <taxon>Alphaproteobacteria</taxon>
        <taxon>Rhodobacterales</taxon>
        <taxon>Paracoccaceae</taxon>
        <taxon>Paracoccus</taxon>
    </lineage>
</organism>
<dbReference type="InterPro" id="IPR029016">
    <property type="entry name" value="GAF-like_dom_sf"/>
</dbReference>
<dbReference type="GO" id="GO:0003677">
    <property type="term" value="F:DNA binding"/>
    <property type="evidence" value="ECO:0007669"/>
    <property type="project" value="UniProtKB-KW"/>
</dbReference>
<dbReference type="PROSITE" id="PS51077">
    <property type="entry name" value="HTH_ICLR"/>
    <property type="match status" value="1"/>
</dbReference>
<dbReference type="SUPFAM" id="SSF55781">
    <property type="entry name" value="GAF domain-like"/>
    <property type="match status" value="1"/>
</dbReference>
<gene>
    <name evidence="6" type="ORF">SAMN06265221_102315</name>
</gene>
<feature type="domain" description="HTH iclR-type" evidence="4">
    <location>
        <begin position="11"/>
        <end position="73"/>
    </location>
</feature>
<evidence type="ECO:0000259" key="4">
    <source>
        <dbReference type="PROSITE" id="PS51077"/>
    </source>
</evidence>
<protein>
    <submittedName>
        <fullName evidence="6">Transcriptional regulator, IclR family</fullName>
    </submittedName>
</protein>